<dbReference type="Pfam" id="PF22657">
    <property type="entry name" value="SSB_1"/>
    <property type="match status" value="1"/>
</dbReference>
<dbReference type="PROSITE" id="PS50935">
    <property type="entry name" value="SSB"/>
    <property type="match status" value="1"/>
</dbReference>
<proteinExistence type="inferred from homology"/>
<keyword evidence="6" id="KW-1185">Reference proteome</keyword>
<evidence type="ECO:0000256" key="3">
    <source>
        <dbReference type="ARBA" id="ARBA00023125"/>
    </source>
</evidence>
<sequence>MSPASASSPSENHLRLVARLAQLAPLRYTPAGLPAQDVLLEHESQQTEVDHVRRVALNLKAVAFGETALRLGRMSLGSRLRCTGFLAAAYRGKGVVFHLQHIEPIE</sequence>
<dbReference type="AlphaFoldDB" id="A0A554XKZ5"/>
<evidence type="ECO:0000313" key="6">
    <source>
        <dbReference type="Proteomes" id="UP000318294"/>
    </source>
</evidence>
<accession>A0A554XKZ5</accession>
<dbReference type="NCBIfam" id="TIGR04418">
    <property type="entry name" value="PriB_gamma"/>
    <property type="match status" value="1"/>
</dbReference>
<dbReference type="PIRSF" id="PIRSF003135">
    <property type="entry name" value="Primosomal_n"/>
    <property type="match status" value="1"/>
</dbReference>
<dbReference type="Gene3D" id="2.40.50.140">
    <property type="entry name" value="Nucleic acid-binding proteins"/>
    <property type="match status" value="1"/>
</dbReference>
<comment type="caution">
    <text evidence="5">The sequence shown here is derived from an EMBL/GenBank/DDBJ whole genome shotgun (WGS) entry which is preliminary data.</text>
</comment>
<comment type="function">
    <text evidence="4">Involved in the restart of stalled replication forks, which reloads the replicative helicase on sites other than the origin of replication; the PriA-PriB pathway is the major replication restart pathway. During primosome assembly it facilitates complex formation between PriA and DnaT on DNA; stabilizes PriA on DNA. Stimulates the DNA unwinding activity of PriA helicase.</text>
</comment>
<protein>
    <recommendedName>
        <fullName evidence="4">Replication restart protein PriB</fullName>
    </recommendedName>
</protein>
<dbReference type="InterPro" id="IPR023646">
    <property type="entry name" value="Prisomal_replication_PriB"/>
</dbReference>
<evidence type="ECO:0000256" key="4">
    <source>
        <dbReference type="HAMAP-Rule" id="MF_00720"/>
    </source>
</evidence>
<reference evidence="5 6" key="1">
    <citation type="submission" date="2019-07" db="EMBL/GenBank/DDBJ databases">
        <title>Tepidimonas charontis SPSP-6 draft genome.</title>
        <authorList>
            <person name="Da Costa M.S."/>
            <person name="Froufe H.J.C."/>
            <person name="Egas C."/>
            <person name="Albuquerque L."/>
        </authorList>
    </citation>
    <scope>NUCLEOTIDE SEQUENCE [LARGE SCALE GENOMIC DNA]</scope>
    <source>
        <strain evidence="5 6">SPSP-6</strain>
    </source>
</reference>
<organism evidence="5 6">
    <name type="scientific">Tepidimonas charontis</name>
    <dbReference type="NCBI Taxonomy" id="2267262"/>
    <lineage>
        <taxon>Bacteria</taxon>
        <taxon>Pseudomonadati</taxon>
        <taxon>Pseudomonadota</taxon>
        <taxon>Betaproteobacteria</taxon>
        <taxon>Burkholderiales</taxon>
        <taxon>Tepidimonas</taxon>
    </lineage>
</organism>
<dbReference type="GO" id="GO:0003697">
    <property type="term" value="F:single-stranded DNA binding"/>
    <property type="evidence" value="ECO:0007669"/>
    <property type="project" value="UniProtKB-UniRule"/>
</dbReference>
<keyword evidence="2 4" id="KW-0235">DNA replication</keyword>
<name>A0A554XKZ5_9BURK</name>
<dbReference type="InterPro" id="IPR000424">
    <property type="entry name" value="Primosome_PriB/ssb"/>
</dbReference>
<dbReference type="Proteomes" id="UP000318294">
    <property type="component" value="Unassembled WGS sequence"/>
</dbReference>
<dbReference type="GO" id="GO:1990077">
    <property type="term" value="C:primosome complex"/>
    <property type="evidence" value="ECO:0007669"/>
    <property type="project" value="UniProtKB-UniRule"/>
</dbReference>
<dbReference type="HAMAP" id="MF_00720">
    <property type="entry name" value="PriB"/>
    <property type="match status" value="1"/>
</dbReference>
<evidence type="ECO:0000256" key="2">
    <source>
        <dbReference type="ARBA" id="ARBA00022705"/>
    </source>
</evidence>
<keyword evidence="3 4" id="KW-0238">DNA-binding</keyword>
<evidence type="ECO:0000313" key="5">
    <source>
        <dbReference type="EMBL" id="TSE36468.1"/>
    </source>
</evidence>
<comment type="subunit">
    <text evidence="4">Homodimer. Interacts with PriA and DnaT. Component of the replication restart primosome. Primosome assembly occurs via a 'hand-off' mechanism. PriA binds to replication forks, subsequently PriB then DnaT bind; DnaT then displaces ssDNA to generate the helicase loading substrate.</text>
</comment>
<dbReference type="EMBL" id="VJON01000001">
    <property type="protein sequence ID" value="TSE36468.1"/>
    <property type="molecule type" value="Genomic_DNA"/>
</dbReference>
<dbReference type="InterPro" id="IPR012340">
    <property type="entry name" value="NA-bd_OB-fold"/>
</dbReference>
<gene>
    <name evidence="4 5" type="primary">priB</name>
    <name evidence="5" type="ORF">Tchar_00092</name>
</gene>
<dbReference type="OrthoDB" id="5296916at2"/>
<dbReference type="RefSeq" id="WP_144327135.1">
    <property type="nucleotide sequence ID" value="NZ_VJON01000001.1"/>
</dbReference>
<comment type="similarity">
    <text evidence="4">Belongs to the PriB family.</text>
</comment>
<dbReference type="SUPFAM" id="SSF50249">
    <property type="entry name" value="Nucleic acid-binding proteins"/>
    <property type="match status" value="1"/>
</dbReference>
<dbReference type="GO" id="GO:0006269">
    <property type="term" value="P:DNA replication, synthesis of primer"/>
    <property type="evidence" value="ECO:0007669"/>
    <property type="project" value="UniProtKB-KW"/>
</dbReference>
<evidence type="ECO:0000256" key="1">
    <source>
        <dbReference type="ARBA" id="ARBA00022515"/>
    </source>
</evidence>
<keyword evidence="1 4" id="KW-0639">Primosome</keyword>